<evidence type="ECO:0000313" key="9">
    <source>
        <dbReference type="Proteomes" id="UP001500630"/>
    </source>
</evidence>
<feature type="binding site" evidence="5">
    <location>
        <begin position="110"/>
        <end position="113"/>
    </location>
    <ligand>
        <name>(6S)-5,6,7,8-tetrahydrofolate</name>
        <dbReference type="ChEBI" id="CHEBI:57453"/>
    </ligand>
</feature>
<sequence length="309" mass="32686">MRLVFAGTPETALPSLRTLIDSPRHEVVAVVTRPDAQSGRGRKVHPSPVAALAEEAGIEVLRPQKAGDPVFLDQLRALEPDCCPVVAYGALLPQSALDIPRHGWINLHFSILPAWRGAAPVQHAVLHGDEISGATTFQIVKELDAGPVYGVVTEEIHTADTSGTLLERLSISGAGLLAATLDGVEDGTLEARPQPADGITVAPKISVADAQIDWAKPAMHVDRLIRACTPGPGAWSEFRGQRVKLGPVRTAVSEKRLAPGEIAATKAEVLVGTATGAVALGEVQPQGKRLMEAVEWARGVRPESDEAFK</sequence>
<organism evidence="8 9">
    <name type="scientific">Nonomuraea rosea</name>
    <dbReference type="NCBI Taxonomy" id="638574"/>
    <lineage>
        <taxon>Bacteria</taxon>
        <taxon>Bacillati</taxon>
        <taxon>Actinomycetota</taxon>
        <taxon>Actinomycetes</taxon>
        <taxon>Streptosporangiales</taxon>
        <taxon>Streptosporangiaceae</taxon>
        <taxon>Nonomuraea</taxon>
    </lineage>
</organism>
<name>A0ABP6WUJ6_9ACTN</name>
<evidence type="ECO:0000256" key="1">
    <source>
        <dbReference type="ARBA" id="ARBA00010699"/>
    </source>
</evidence>
<dbReference type="Pfam" id="PF02911">
    <property type="entry name" value="Formyl_trans_C"/>
    <property type="match status" value="1"/>
</dbReference>
<dbReference type="RefSeq" id="WP_345563780.1">
    <property type="nucleotide sequence ID" value="NZ_BAABDQ010000007.1"/>
</dbReference>
<dbReference type="PANTHER" id="PTHR11138:SF5">
    <property type="entry name" value="METHIONYL-TRNA FORMYLTRANSFERASE, MITOCHONDRIAL"/>
    <property type="match status" value="1"/>
</dbReference>
<evidence type="ECO:0000256" key="4">
    <source>
        <dbReference type="ARBA" id="ARBA00022917"/>
    </source>
</evidence>
<gene>
    <name evidence="5 8" type="primary">fmt</name>
    <name evidence="8" type="ORF">GCM10022419_040390</name>
</gene>
<keyword evidence="3 5" id="KW-0808">Transferase</keyword>
<keyword evidence="9" id="KW-1185">Reference proteome</keyword>
<dbReference type="HAMAP" id="MF_00182">
    <property type="entry name" value="Formyl_trans"/>
    <property type="match status" value="1"/>
</dbReference>
<dbReference type="PANTHER" id="PTHR11138">
    <property type="entry name" value="METHIONYL-TRNA FORMYLTRANSFERASE"/>
    <property type="match status" value="1"/>
</dbReference>
<feature type="domain" description="Formyl transferase N-terminal" evidence="6">
    <location>
        <begin position="2"/>
        <end position="171"/>
    </location>
</feature>
<comment type="caution">
    <text evidence="8">The sequence shown here is derived from an EMBL/GenBank/DDBJ whole genome shotgun (WGS) entry which is preliminary data.</text>
</comment>
<dbReference type="SUPFAM" id="SSF50486">
    <property type="entry name" value="FMT C-terminal domain-like"/>
    <property type="match status" value="1"/>
</dbReference>
<dbReference type="NCBIfam" id="TIGR00460">
    <property type="entry name" value="fmt"/>
    <property type="match status" value="1"/>
</dbReference>
<feature type="domain" description="Formyl transferase C-terminal" evidence="7">
    <location>
        <begin position="204"/>
        <end position="300"/>
    </location>
</feature>
<accession>A0ABP6WUJ6</accession>
<dbReference type="InterPro" id="IPR002376">
    <property type="entry name" value="Formyl_transf_N"/>
</dbReference>
<evidence type="ECO:0000259" key="7">
    <source>
        <dbReference type="Pfam" id="PF02911"/>
    </source>
</evidence>
<dbReference type="InterPro" id="IPR005794">
    <property type="entry name" value="Fmt"/>
</dbReference>
<dbReference type="InterPro" id="IPR005793">
    <property type="entry name" value="Formyl_trans_C"/>
</dbReference>
<dbReference type="EC" id="2.1.2.9" evidence="2 5"/>
<keyword evidence="4 5" id="KW-0648">Protein biosynthesis</keyword>
<dbReference type="Proteomes" id="UP001500630">
    <property type="component" value="Unassembled WGS sequence"/>
</dbReference>
<dbReference type="EMBL" id="BAABDQ010000007">
    <property type="protein sequence ID" value="GAA3555882.1"/>
    <property type="molecule type" value="Genomic_DNA"/>
</dbReference>
<comment type="similarity">
    <text evidence="1 5">Belongs to the Fmt family.</text>
</comment>
<protein>
    <recommendedName>
        <fullName evidence="2 5">Methionyl-tRNA formyltransferase</fullName>
        <ecNumber evidence="2 5">2.1.2.9</ecNumber>
    </recommendedName>
</protein>
<evidence type="ECO:0000256" key="3">
    <source>
        <dbReference type="ARBA" id="ARBA00022679"/>
    </source>
</evidence>
<evidence type="ECO:0000256" key="2">
    <source>
        <dbReference type="ARBA" id="ARBA00012261"/>
    </source>
</evidence>
<reference evidence="9" key="1">
    <citation type="journal article" date="2019" name="Int. J. Syst. Evol. Microbiol.">
        <title>The Global Catalogue of Microorganisms (GCM) 10K type strain sequencing project: providing services to taxonomists for standard genome sequencing and annotation.</title>
        <authorList>
            <consortium name="The Broad Institute Genomics Platform"/>
            <consortium name="The Broad Institute Genome Sequencing Center for Infectious Disease"/>
            <person name="Wu L."/>
            <person name="Ma J."/>
        </authorList>
    </citation>
    <scope>NUCLEOTIDE SEQUENCE [LARGE SCALE GENOMIC DNA]</scope>
    <source>
        <strain evidence="9">JCM 17326</strain>
    </source>
</reference>
<dbReference type="CDD" id="cd08704">
    <property type="entry name" value="Met_tRNA_FMT_C"/>
    <property type="match status" value="1"/>
</dbReference>
<dbReference type="SUPFAM" id="SSF53328">
    <property type="entry name" value="Formyltransferase"/>
    <property type="match status" value="1"/>
</dbReference>
<evidence type="ECO:0000313" key="8">
    <source>
        <dbReference type="EMBL" id="GAA3555882.1"/>
    </source>
</evidence>
<comment type="catalytic activity">
    <reaction evidence="5">
        <text>L-methionyl-tRNA(fMet) + (6R)-10-formyltetrahydrofolate = N-formyl-L-methionyl-tRNA(fMet) + (6S)-5,6,7,8-tetrahydrofolate + H(+)</text>
        <dbReference type="Rhea" id="RHEA:24380"/>
        <dbReference type="Rhea" id="RHEA-COMP:9952"/>
        <dbReference type="Rhea" id="RHEA-COMP:9953"/>
        <dbReference type="ChEBI" id="CHEBI:15378"/>
        <dbReference type="ChEBI" id="CHEBI:57453"/>
        <dbReference type="ChEBI" id="CHEBI:78530"/>
        <dbReference type="ChEBI" id="CHEBI:78844"/>
        <dbReference type="ChEBI" id="CHEBI:195366"/>
        <dbReference type="EC" id="2.1.2.9"/>
    </reaction>
</comment>
<dbReference type="CDD" id="cd08646">
    <property type="entry name" value="FMT_core_Met-tRNA-FMT_N"/>
    <property type="match status" value="1"/>
</dbReference>
<dbReference type="InterPro" id="IPR041711">
    <property type="entry name" value="Met-tRNA-FMT_N"/>
</dbReference>
<dbReference type="Gene3D" id="3.40.50.12230">
    <property type="match status" value="1"/>
</dbReference>
<comment type="function">
    <text evidence="5">Attaches a formyl group to the free amino group of methionyl-tRNA(fMet). The formyl group appears to play a dual role in the initiator identity of N-formylmethionyl-tRNA by promoting its recognition by IF2 and preventing the misappropriation of this tRNA by the elongation apparatus.</text>
</comment>
<dbReference type="InterPro" id="IPR036477">
    <property type="entry name" value="Formyl_transf_N_sf"/>
</dbReference>
<dbReference type="InterPro" id="IPR011034">
    <property type="entry name" value="Formyl_transferase-like_C_sf"/>
</dbReference>
<evidence type="ECO:0000259" key="6">
    <source>
        <dbReference type="Pfam" id="PF00551"/>
    </source>
</evidence>
<dbReference type="InterPro" id="IPR044135">
    <property type="entry name" value="Met-tRNA-FMT_C"/>
</dbReference>
<dbReference type="Pfam" id="PF00551">
    <property type="entry name" value="Formyl_trans_N"/>
    <property type="match status" value="1"/>
</dbReference>
<proteinExistence type="inferred from homology"/>
<evidence type="ECO:0000256" key="5">
    <source>
        <dbReference type="HAMAP-Rule" id="MF_00182"/>
    </source>
</evidence>